<feature type="transmembrane region" description="Helical" evidence="4">
    <location>
        <begin position="303"/>
        <end position="326"/>
    </location>
</feature>
<feature type="transmembrane region" description="Helical" evidence="4">
    <location>
        <begin position="166"/>
        <end position="187"/>
    </location>
</feature>
<feature type="domain" description="Major facilitator superfamily (MFS) profile" evidence="5">
    <location>
        <begin position="11"/>
        <end position="392"/>
    </location>
</feature>
<feature type="transmembrane region" description="Helical" evidence="4">
    <location>
        <begin position="49"/>
        <end position="69"/>
    </location>
</feature>
<evidence type="ECO:0000256" key="2">
    <source>
        <dbReference type="ARBA" id="ARBA00022989"/>
    </source>
</evidence>
<dbReference type="Gene3D" id="1.20.1250.20">
    <property type="entry name" value="MFS general substrate transporter like domains"/>
    <property type="match status" value="2"/>
</dbReference>
<feature type="transmembrane region" description="Helical" evidence="4">
    <location>
        <begin position="368"/>
        <end position="388"/>
    </location>
</feature>
<sequence length="404" mass="42362">MTTDARPDRRRLVLFLLLMVLVGLNLRPALSSLAPLLLRIRADTGLSPLAIGALTTLPVLCLGVFAPLAPWLAKRAGPENTLALALGLLILGLLLRGLPAVVLLFGGTLLVGAAIGVAGTLLPALVKRELPGGADLMTGVYTMALCLGGALGAGLSIPLADLMDSWRWSLVSWGLLAAVALLAWVSLMPRTPRNLPAPPLGGSMRELLGQPLAWQVMLLMGTQSSLAYIVFGWLPTLLQSRGYSEAEAGWLMGASVMVQLISALGAPWLARFGRDQRPALLLVLGCVAGGLWLLLQAGQNWRWPGVVLLGLGQGGSFSLALTLIVLRTANSRLAGKLSGLAQGGGYTLAAMGPLAVGVLLQFEVSIDAITLVLLLIVAVAITFALLAGRNRRLDLDQSGRLFTR</sequence>
<dbReference type="PROSITE" id="PS50850">
    <property type="entry name" value="MFS"/>
    <property type="match status" value="1"/>
</dbReference>
<accession>A0ABX7W3L2</accession>
<dbReference type="RefSeq" id="WP_209539077.1">
    <property type="nucleotide sequence ID" value="NZ_CP053381.1"/>
</dbReference>
<keyword evidence="2 4" id="KW-1133">Transmembrane helix</keyword>
<feature type="transmembrane region" description="Helical" evidence="4">
    <location>
        <begin position="338"/>
        <end position="362"/>
    </location>
</feature>
<feature type="transmembrane region" description="Helical" evidence="4">
    <location>
        <begin position="81"/>
        <end position="98"/>
    </location>
</feature>
<feature type="transmembrane region" description="Helical" evidence="4">
    <location>
        <begin position="248"/>
        <end position="270"/>
    </location>
</feature>
<dbReference type="SUPFAM" id="SSF103473">
    <property type="entry name" value="MFS general substrate transporter"/>
    <property type="match status" value="1"/>
</dbReference>
<keyword evidence="3 4" id="KW-0472">Membrane</keyword>
<evidence type="ECO:0000313" key="7">
    <source>
        <dbReference type="Proteomes" id="UP000671868"/>
    </source>
</evidence>
<evidence type="ECO:0000256" key="4">
    <source>
        <dbReference type="SAM" id="Phobius"/>
    </source>
</evidence>
<evidence type="ECO:0000313" key="6">
    <source>
        <dbReference type="EMBL" id="QTP54939.1"/>
    </source>
</evidence>
<feature type="transmembrane region" description="Helical" evidence="4">
    <location>
        <begin position="138"/>
        <end position="160"/>
    </location>
</feature>
<feature type="transmembrane region" description="Helical" evidence="4">
    <location>
        <begin position="212"/>
        <end position="236"/>
    </location>
</feature>
<protein>
    <submittedName>
        <fullName evidence="6">MFS transporter</fullName>
    </submittedName>
</protein>
<dbReference type="InterPro" id="IPR020846">
    <property type="entry name" value="MFS_dom"/>
</dbReference>
<feature type="transmembrane region" description="Helical" evidence="4">
    <location>
        <begin position="104"/>
        <end position="126"/>
    </location>
</feature>
<organism evidence="6 7">
    <name type="scientific">Billgrantia sulfidoxydans</name>
    <dbReference type="NCBI Taxonomy" id="2733484"/>
    <lineage>
        <taxon>Bacteria</taxon>
        <taxon>Pseudomonadati</taxon>
        <taxon>Pseudomonadota</taxon>
        <taxon>Gammaproteobacteria</taxon>
        <taxon>Oceanospirillales</taxon>
        <taxon>Halomonadaceae</taxon>
        <taxon>Billgrantia</taxon>
    </lineage>
</organism>
<dbReference type="PANTHER" id="PTHR23523">
    <property type="match status" value="1"/>
</dbReference>
<keyword evidence="7" id="KW-1185">Reference proteome</keyword>
<dbReference type="InterPro" id="IPR011701">
    <property type="entry name" value="MFS"/>
</dbReference>
<gene>
    <name evidence="6" type="ORF">HNO51_09765</name>
</gene>
<dbReference type="InterPro" id="IPR052524">
    <property type="entry name" value="MFS_Cyanate_Porter"/>
</dbReference>
<evidence type="ECO:0000256" key="3">
    <source>
        <dbReference type="ARBA" id="ARBA00023136"/>
    </source>
</evidence>
<dbReference type="PANTHER" id="PTHR23523:SF2">
    <property type="entry name" value="2-NITROIMIDAZOLE TRANSPORTER"/>
    <property type="match status" value="1"/>
</dbReference>
<proteinExistence type="predicted"/>
<keyword evidence="1 4" id="KW-0812">Transmembrane</keyword>
<reference evidence="6 7" key="1">
    <citation type="journal article" date="2021" name="Front. Microbiol.">
        <title>Aerobic Denitrification and Heterotrophic Sulfur Oxidation in the Genus Halomonas Revealed by Six Novel Species Characterizations and Genome-Based Analysis.</title>
        <authorList>
            <person name="Wang L."/>
            <person name="Shao Z."/>
        </authorList>
    </citation>
    <scope>NUCLEOTIDE SEQUENCE [LARGE SCALE GENOMIC DNA]</scope>
    <source>
        <strain evidence="6 7">MCCC 1A11059</strain>
    </source>
</reference>
<evidence type="ECO:0000259" key="5">
    <source>
        <dbReference type="PROSITE" id="PS50850"/>
    </source>
</evidence>
<name>A0ABX7W3L2_9GAMM</name>
<dbReference type="Pfam" id="PF07690">
    <property type="entry name" value="MFS_1"/>
    <property type="match status" value="1"/>
</dbReference>
<dbReference type="Proteomes" id="UP000671868">
    <property type="component" value="Chromosome"/>
</dbReference>
<evidence type="ECO:0000256" key="1">
    <source>
        <dbReference type="ARBA" id="ARBA00022692"/>
    </source>
</evidence>
<feature type="transmembrane region" description="Helical" evidence="4">
    <location>
        <begin position="279"/>
        <end position="297"/>
    </location>
</feature>
<dbReference type="EMBL" id="CP053381">
    <property type="protein sequence ID" value="QTP54939.1"/>
    <property type="molecule type" value="Genomic_DNA"/>
</dbReference>
<dbReference type="InterPro" id="IPR036259">
    <property type="entry name" value="MFS_trans_sf"/>
</dbReference>